<protein>
    <submittedName>
        <fullName evidence="2">Uncharacterized protein</fullName>
    </submittedName>
</protein>
<dbReference type="EMBL" id="MFAU01000062">
    <property type="protein sequence ID" value="OGD83049.1"/>
    <property type="molecule type" value="Genomic_DNA"/>
</dbReference>
<organism evidence="2 3">
    <name type="scientific">Candidatus Curtissbacteria bacterium RBG_13_40_7</name>
    <dbReference type="NCBI Taxonomy" id="1797706"/>
    <lineage>
        <taxon>Bacteria</taxon>
        <taxon>Candidatus Curtissiibacteriota</taxon>
    </lineage>
</organism>
<evidence type="ECO:0000313" key="2">
    <source>
        <dbReference type="EMBL" id="OGD83049.1"/>
    </source>
</evidence>
<keyword evidence="1" id="KW-0472">Membrane</keyword>
<keyword evidence="1" id="KW-0812">Transmembrane</keyword>
<dbReference type="AlphaFoldDB" id="A0A1F5FTW6"/>
<sequence length="59" mass="7254">MRERGNEAGFWYLDSGIRFLLIIILFPIFYFLLLAFYFVYFDPFIPYLFNKGFFRFSLS</sequence>
<proteinExistence type="predicted"/>
<keyword evidence="1" id="KW-1133">Transmembrane helix</keyword>
<dbReference type="Proteomes" id="UP000179252">
    <property type="component" value="Unassembled WGS sequence"/>
</dbReference>
<comment type="caution">
    <text evidence="2">The sequence shown here is derived from an EMBL/GenBank/DDBJ whole genome shotgun (WGS) entry which is preliminary data.</text>
</comment>
<feature type="transmembrane region" description="Helical" evidence="1">
    <location>
        <begin position="20"/>
        <end position="40"/>
    </location>
</feature>
<evidence type="ECO:0000313" key="3">
    <source>
        <dbReference type="Proteomes" id="UP000179252"/>
    </source>
</evidence>
<reference evidence="2 3" key="1">
    <citation type="journal article" date="2016" name="Nat. Commun.">
        <title>Thousands of microbial genomes shed light on interconnected biogeochemical processes in an aquifer system.</title>
        <authorList>
            <person name="Anantharaman K."/>
            <person name="Brown C.T."/>
            <person name="Hug L.A."/>
            <person name="Sharon I."/>
            <person name="Castelle C.J."/>
            <person name="Probst A.J."/>
            <person name="Thomas B.C."/>
            <person name="Singh A."/>
            <person name="Wilkins M.J."/>
            <person name="Karaoz U."/>
            <person name="Brodie E.L."/>
            <person name="Williams K.H."/>
            <person name="Hubbard S.S."/>
            <person name="Banfield J.F."/>
        </authorList>
    </citation>
    <scope>NUCLEOTIDE SEQUENCE [LARGE SCALE GENOMIC DNA]</scope>
</reference>
<name>A0A1F5FTW6_9BACT</name>
<gene>
    <name evidence="2" type="ORF">A2165_00545</name>
</gene>
<accession>A0A1F5FTW6</accession>
<evidence type="ECO:0000256" key="1">
    <source>
        <dbReference type="SAM" id="Phobius"/>
    </source>
</evidence>